<reference evidence="2 3" key="1">
    <citation type="submission" date="2016-04" db="EMBL/GenBank/DDBJ databases">
        <title>A degradative enzymes factory behind the ericoid mycorrhizal symbiosis.</title>
        <authorList>
            <consortium name="DOE Joint Genome Institute"/>
            <person name="Martino E."/>
            <person name="Morin E."/>
            <person name="Grelet G."/>
            <person name="Kuo A."/>
            <person name="Kohler A."/>
            <person name="Daghino S."/>
            <person name="Barry K."/>
            <person name="Choi C."/>
            <person name="Cichocki N."/>
            <person name="Clum A."/>
            <person name="Copeland A."/>
            <person name="Hainaut M."/>
            <person name="Haridas S."/>
            <person name="Labutti K."/>
            <person name="Lindquist E."/>
            <person name="Lipzen A."/>
            <person name="Khouja H.-R."/>
            <person name="Murat C."/>
            <person name="Ohm R."/>
            <person name="Olson A."/>
            <person name="Spatafora J."/>
            <person name="Veneault-Fourrey C."/>
            <person name="Henrissat B."/>
            <person name="Grigoriev I."/>
            <person name="Martin F."/>
            <person name="Perotto S."/>
        </authorList>
    </citation>
    <scope>NUCLEOTIDE SEQUENCE [LARGE SCALE GENOMIC DNA]</scope>
    <source>
        <strain evidence="2 3">E</strain>
    </source>
</reference>
<dbReference type="InParanoid" id="A0A2J6TB82"/>
<dbReference type="Proteomes" id="UP000235371">
    <property type="component" value="Unassembled WGS sequence"/>
</dbReference>
<evidence type="ECO:0000256" key="1">
    <source>
        <dbReference type="SAM" id="Phobius"/>
    </source>
</evidence>
<proteinExistence type="predicted"/>
<dbReference type="GeneID" id="36580506"/>
<dbReference type="AlphaFoldDB" id="A0A2J6TB82"/>
<accession>A0A2J6TB82</accession>
<keyword evidence="1" id="KW-0812">Transmembrane</keyword>
<feature type="transmembrane region" description="Helical" evidence="1">
    <location>
        <begin position="181"/>
        <end position="203"/>
    </location>
</feature>
<organism evidence="2 3">
    <name type="scientific">Hyaloscypha bicolor E</name>
    <dbReference type="NCBI Taxonomy" id="1095630"/>
    <lineage>
        <taxon>Eukaryota</taxon>
        <taxon>Fungi</taxon>
        <taxon>Dikarya</taxon>
        <taxon>Ascomycota</taxon>
        <taxon>Pezizomycotina</taxon>
        <taxon>Leotiomycetes</taxon>
        <taxon>Helotiales</taxon>
        <taxon>Hyaloscyphaceae</taxon>
        <taxon>Hyaloscypha</taxon>
        <taxon>Hyaloscypha bicolor</taxon>
    </lineage>
</organism>
<sequence>MDPISVAGSALGIVSQANKIYQLIAEALALNYRRERLGKFEFISTLGLLNLADVQIAHWNINCWKDEEMMQWKKTYTDGCNAVAIAGAIFASIGLSALQLPNMDDIHWTVRALFSTSMVFGILSVTSATSLNQQVGRLNSALDIRLWLSRGKGRMKHCEPYSLMPLESSISALKISEIPNLLLNLAVVLFLIGFGLYLLFSWLNHIEQSGIAYRNVFIVFVIAVVVSCLYYFTWVVVRILEAQKRSEEFELIPPEKFQRPSSQQLLQQKLHSVQKLQGLRGDEEEYLKKVKECLEVLQLQEIARGVAEEA</sequence>
<name>A0A2J6TB82_9HELO</name>
<dbReference type="OrthoDB" id="3594765at2759"/>
<keyword evidence="1" id="KW-0472">Membrane</keyword>
<gene>
    <name evidence="2" type="ORF">K444DRAFT_390017</name>
</gene>
<feature type="transmembrane region" description="Helical" evidence="1">
    <location>
        <begin position="79"/>
        <end position="100"/>
    </location>
</feature>
<dbReference type="RefSeq" id="XP_024737191.1">
    <property type="nucleotide sequence ID" value="XM_024872425.1"/>
</dbReference>
<dbReference type="EMBL" id="KZ613790">
    <property type="protein sequence ID" value="PMD60287.1"/>
    <property type="molecule type" value="Genomic_DNA"/>
</dbReference>
<keyword evidence="3" id="KW-1185">Reference proteome</keyword>
<keyword evidence="1" id="KW-1133">Transmembrane helix</keyword>
<dbReference type="STRING" id="1095630.A0A2J6TB82"/>
<feature type="transmembrane region" description="Helical" evidence="1">
    <location>
        <begin position="112"/>
        <end position="131"/>
    </location>
</feature>
<evidence type="ECO:0000313" key="3">
    <source>
        <dbReference type="Proteomes" id="UP000235371"/>
    </source>
</evidence>
<protein>
    <submittedName>
        <fullName evidence="2">Uncharacterized protein</fullName>
    </submittedName>
</protein>
<evidence type="ECO:0000313" key="2">
    <source>
        <dbReference type="EMBL" id="PMD60287.1"/>
    </source>
</evidence>
<feature type="transmembrane region" description="Helical" evidence="1">
    <location>
        <begin position="215"/>
        <end position="237"/>
    </location>
</feature>